<evidence type="ECO:0000313" key="1">
    <source>
        <dbReference type="EMBL" id="CAE2297107.1"/>
    </source>
</evidence>
<name>A0A7S4NML4_GUITH</name>
<proteinExistence type="predicted"/>
<sequence length="148" mass="16610">MDFVRLVKMKGSFLLVAMAVAVHVVNAYVPLNQFEEVEIVPTVVRRRQFPSLSRTQLLRAQMLCQDGMSEECKKYFEESMQKAGERYSDEGYGLGEGYYADYADIDEDADVGVLSMPYPLNYDLIQSHKVSISGTKPCGACSEESQEA</sequence>
<reference evidence="1" key="1">
    <citation type="submission" date="2021-01" db="EMBL/GenBank/DDBJ databases">
        <authorList>
            <person name="Corre E."/>
            <person name="Pelletier E."/>
            <person name="Niang G."/>
            <person name="Scheremetjew M."/>
            <person name="Finn R."/>
            <person name="Kale V."/>
            <person name="Holt S."/>
            <person name="Cochrane G."/>
            <person name="Meng A."/>
            <person name="Brown T."/>
            <person name="Cohen L."/>
        </authorList>
    </citation>
    <scope>NUCLEOTIDE SEQUENCE</scope>
    <source>
        <strain evidence="1">CCMP 2712</strain>
    </source>
</reference>
<protein>
    <submittedName>
        <fullName evidence="1">Uncharacterized protein</fullName>
    </submittedName>
</protein>
<dbReference type="AlphaFoldDB" id="A0A7S4NML4"/>
<organism evidence="1">
    <name type="scientific">Guillardia theta</name>
    <name type="common">Cryptophyte</name>
    <name type="synonym">Cryptomonas phi</name>
    <dbReference type="NCBI Taxonomy" id="55529"/>
    <lineage>
        <taxon>Eukaryota</taxon>
        <taxon>Cryptophyceae</taxon>
        <taxon>Pyrenomonadales</taxon>
        <taxon>Geminigeraceae</taxon>
        <taxon>Guillardia</taxon>
    </lineage>
</organism>
<accession>A0A7S4NML4</accession>
<dbReference type="EMBL" id="HBKN01017775">
    <property type="protein sequence ID" value="CAE2297107.1"/>
    <property type="molecule type" value="Transcribed_RNA"/>
</dbReference>
<gene>
    <name evidence="1" type="ORF">GTHE00462_LOCUS14014</name>
</gene>